<reference evidence="2 3" key="1">
    <citation type="submission" date="2022-03" db="EMBL/GenBank/DDBJ databases">
        <title>Sinomonas sp. isolated from a soil.</title>
        <authorList>
            <person name="Han J."/>
            <person name="Kim D.-U."/>
        </authorList>
    </citation>
    <scope>NUCLEOTIDE SEQUENCE [LARGE SCALE GENOMIC DNA]</scope>
    <source>
        <strain evidence="2 3">5-5</strain>
    </source>
</reference>
<dbReference type="InterPro" id="IPR025669">
    <property type="entry name" value="AAA_dom"/>
</dbReference>
<dbReference type="SUPFAM" id="SSF52540">
    <property type="entry name" value="P-loop containing nucleoside triphosphate hydrolases"/>
    <property type="match status" value="1"/>
</dbReference>
<name>A0ABS9U787_9MICC</name>
<sequence>MEHAIDRAALDRTIALINGKGGVLKTTLTSNVGGLLAASGYRVLVVDMDPQGNLGIDLGYARTPIDDQGRALAAALMFGSPIEPLETQRENLFVVPGGAHLDKAAAGLFAQGQKDPSGAKLSLARGLSSIAADFEMILIDCPPGNESLQIAALGAAAWAVVPTHTDKASREGLVSVAERLDTVTDINPELDLLGVVLTATTTGATAVRRDAREKIAEAFGTGEVLFDSSVRFAEATATAMRERGLLAHELEKSVKDGPKWYEVVRGAASAIAGPRSAGGVAEDLHRVAQELVARLSTAETRKVSA</sequence>
<dbReference type="EMBL" id="JAKZBV010000002">
    <property type="protein sequence ID" value="MCH6472455.1"/>
    <property type="molecule type" value="Genomic_DNA"/>
</dbReference>
<dbReference type="CDD" id="cd02042">
    <property type="entry name" value="ParAB_family"/>
    <property type="match status" value="1"/>
</dbReference>
<dbReference type="Pfam" id="PF13614">
    <property type="entry name" value="AAA_31"/>
    <property type="match status" value="1"/>
</dbReference>
<keyword evidence="3" id="KW-1185">Reference proteome</keyword>
<feature type="domain" description="AAA" evidence="1">
    <location>
        <begin position="12"/>
        <end position="191"/>
    </location>
</feature>
<proteinExistence type="predicted"/>
<organism evidence="2 3">
    <name type="scientific">Sinomonas terrae</name>
    <dbReference type="NCBI Taxonomy" id="2908838"/>
    <lineage>
        <taxon>Bacteria</taxon>
        <taxon>Bacillati</taxon>
        <taxon>Actinomycetota</taxon>
        <taxon>Actinomycetes</taxon>
        <taxon>Micrococcales</taxon>
        <taxon>Micrococcaceae</taxon>
        <taxon>Sinomonas</taxon>
    </lineage>
</organism>
<dbReference type="InterPro" id="IPR027417">
    <property type="entry name" value="P-loop_NTPase"/>
</dbReference>
<evidence type="ECO:0000313" key="3">
    <source>
        <dbReference type="Proteomes" id="UP001202922"/>
    </source>
</evidence>
<evidence type="ECO:0000313" key="2">
    <source>
        <dbReference type="EMBL" id="MCH6472455.1"/>
    </source>
</evidence>
<gene>
    <name evidence="2" type="ORF">L0M17_21235</name>
</gene>
<dbReference type="InterPro" id="IPR050678">
    <property type="entry name" value="DNA_Partitioning_ATPase"/>
</dbReference>
<dbReference type="PANTHER" id="PTHR13696:SF99">
    <property type="entry name" value="COBYRINIC ACID AC-DIAMIDE SYNTHASE"/>
    <property type="match status" value="1"/>
</dbReference>
<evidence type="ECO:0000259" key="1">
    <source>
        <dbReference type="Pfam" id="PF13614"/>
    </source>
</evidence>
<dbReference type="PANTHER" id="PTHR13696">
    <property type="entry name" value="P-LOOP CONTAINING NUCLEOSIDE TRIPHOSPHATE HYDROLASE"/>
    <property type="match status" value="1"/>
</dbReference>
<dbReference type="RefSeq" id="WP_241056628.1">
    <property type="nucleotide sequence ID" value="NZ_JAKZBV010000002.1"/>
</dbReference>
<dbReference type="Gene3D" id="3.40.50.300">
    <property type="entry name" value="P-loop containing nucleotide triphosphate hydrolases"/>
    <property type="match status" value="1"/>
</dbReference>
<accession>A0ABS9U787</accession>
<protein>
    <submittedName>
        <fullName evidence="2">AAA family ATPase</fullName>
    </submittedName>
</protein>
<dbReference type="Proteomes" id="UP001202922">
    <property type="component" value="Unassembled WGS sequence"/>
</dbReference>
<comment type="caution">
    <text evidence="2">The sequence shown here is derived from an EMBL/GenBank/DDBJ whole genome shotgun (WGS) entry which is preliminary data.</text>
</comment>